<name>A0A4U9I5R8_9ENTR</name>
<accession>A0A4U9I5R8</accession>
<dbReference type="Proteomes" id="UP000310719">
    <property type="component" value="Chromosome"/>
</dbReference>
<evidence type="ECO:0000313" key="1">
    <source>
        <dbReference type="EMBL" id="VTP71866.1"/>
    </source>
</evidence>
<proteinExistence type="predicted"/>
<protein>
    <submittedName>
        <fullName evidence="1">Uncharacterized protein</fullName>
    </submittedName>
</protein>
<dbReference type="AlphaFoldDB" id="A0A4U9I5R8"/>
<gene>
    <name evidence="1" type="ORF">NCTC13032_05006</name>
</gene>
<organism evidence="1 2">
    <name type="scientific">Leclercia adecarboxylata</name>
    <dbReference type="NCBI Taxonomy" id="83655"/>
    <lineage>
        <taxon>Bacteria</taxon>
        <taxon>Pseudomonadati</taxon>
        <taxon>Pseudomonadota</taxon>
        <taxon>Gammaproteobacteria</taxon>
        <taxon>Enterobacterales</taxon>
        <taxon>Enterobacteriaceae</taxon>
        <taxon>Leclercia</taxon>
    </lineage>
</organism>
<sequence length="40" mass="4295">MPCQRLKKPYDFKLDQSQLLSLAGGDTAVTIKAAAQQTSA</sequence>
<dbReference type="EMBL" id="LR590464">
    <property type="protein sequence ID" value="VTP71866.1"/>
    <property type="molecule type" value="Genomic_DNA"/>
</dbReference>
<reference evidence="1 2" key="1">
    <citation type="submission" date="2019-05" db="EMBL/GenBank/DDBJ databases">
        <authorList>
            <consortium name="Pathogen Informatics"/>
        </authorList>
    </citation>
    <scope>NUCLEOTIDE SEQUENCE [LARGE SCALE GENOMIC DNA]</scope>
    <source>
        <strain evidence="1 2">NCTC13032</strain>
    </source>
</reference>
<evidence type="ECO:0000313" key="2">
    <source>
        <dbReference type="Proteomes" id="UP000310719"/>
    </source>
</evidence>